<evidence type="ECO:0000256" key="3">
    <source>
        <dbReference type="PROSITE-ProRule" id="PRU00703"/>
    </source>
</evidence>
<gene>
    <name evidence="5" type="ORF">GSMUA_65910.1</name>
</gene>
<dbReference type="PANTHER" id="PTHR13780:SF124">
    <property type="entry name" value="OS01G0633400 PROTEIN"/>
    <property type="match status" value="1"/>
</dbReference>
<dbReference type="PROSITE" id="PS51371">
    <property type="entry name" value="CBS"/>
    <property type="match status" value="2"/>
</dbReference>
<keyword evidence="1" id="KW-0677">Repeat</keyword>
<organism evidence="5">
    <name type="scientific">Musa acuminata subsp. malaccensis</name>
    <name type="common">Wild banana</name>
    <name type="synonym">Musa malaccensis</name>
    <dbReference type="NCBI Taxonomy" id="214687"/>
    <lineage>
        <taxon>Eukaryota</taxon>
        <taxon>Viridiplantae</taxon>
        <taxon>Streptophyta</taxon>
        <taxon>Embryophyta</taxon>
        <taxon>Tracheophyta</taxon>
        <taxon>Spermatophyta</taxon>
        <taxon>Magnoliopsida</taxon>
        <taxon>Liliopsida</taxon>
        <taxon>Zingiberales</taxon>
        <taxon>Musaceae</taxon>
        <taxon>Musa</taxon>
    </lineage>
</organism>
<evidence type="ECO:0000256" key="1">
    <source>
        <dbReference type="ARBA" id="ARBA00022737"/>
    </source>
</evidence>
<evidence type="ECO:0000256" key="2">
    <source>
        <dbReference type="ARBA" id="ARBA00023122"/>
    </source>
</evidence>
<protein>
    <submittedName>
        <fullName evidence="5">(wild Malaysian banana) hypothetical protein</fullName>
    </submittedName>
</protein>
<evidence type="ECO:0000259" key="4">
    <source>
        <dbReference type="PROSITE" id="PS51371"/>
    </source>
</evidence>
<dbReference type="InterPro" id="IPR000644">
    <property type="entry name" value="CBS_dom"/>
</dbReference>
<dbReference type="Gene3D" id="3.10.580.10">
    <property type="entry name" value="CBS-domain"/>
    <property type="match status" value="2"/>
</dbReference>
<reference evidence="5" key="1">
    <citation type="submission" date="2021-03" db="EMBL/GenBank/DDBJ databases">
        <authorList>
            <consortium name="Genoscope - CEA"/>
            <person name="William W."/>
        </authorList>
    </citation>
    <scope>NUCLEOTIDE SEQUENCE</scope>
    <source>
        <strain evidence="5">Doubled-haploid Pahang</strain>
    </source>
</reference>
<accession>A0A8D7B6Z3</accession>
<sequence>MADAIDPVSAFFLKLCLTNKSEESPVWYVNVITVLEVKFDDCVAHAIRLLYENNVSGAAIIDPADSASKKSMDRDIGFIEFSSMVLWSLEEIDKARAASKEGNHGFFDTLEKYYQIGQTKIIELTKSFLWEPFFPAHEDDTLFHVLLLFTKHHKLNVIPVIESSNSSIVGFITQHAVIQLLLQSSGLEWFDEIAEKSLSEYRLMNAAGVVSVFSDQSLADAVHVLWDKQLDGVLVVDRRSGTLLGCVRRSDIYLLLEDDSLQNSCSLLRRRKLVIKVQDSCRTFAVEEFIKVRYAASEQSRNRYTETEAPPAGLLRMKNARFLRLSNPAVLRKSDSLKKTMEIMAASMRESGFLDGDAGRLEGMVTLRDVILPFSPPSMDARVDGGGFFTSVLNQVGCHVNDGVMIRNR</sequence>
<dbReference type="AlphaFoldDB" id="A0A8D7B6Z3"/>
<dbReference type="InterPro" id="IPR050511">
    <property type="entry name" value="AMPK_gamma/SDS23_families"/>
</dbReference>
<proteinExistence type="predicted"/>
<dbReference type="PANTHER" id="PTHR13780">
    <property type="entry name" value="AMP-ACTIVATED PROTEIN KINASE, GAMMA REGULATORY SUBUNIT"/>
    <property type="match status" value="1"/>
</dbReference>
<dbReference type="Pfam" id="PF00571">
    <property type="entry name" value="CBS"/>
    <property type="match status" value="2"/>
</dbReference>
<feature type="domain" description="CBS" evidence="4">
    <location>
        <begin position="204"/>
        <end position="264"/>
    </location>
</feature>
<dbReference type="SUPFAM" id="SSF54631">
    <property type="entry name" value="CBS-domain pair"/>
    <property type="match status" value="2"/>
</dbReference>
<keyword evidence="2 3" id="KW-0129">CBS domain</keyword>
<evidence type="ECO:0000313" key="5">
    <source>
        <dbReference type="EMBL" id="CAG1861697.1"/>
    </source>
</evidence>
<name>A0A8D7B6Z3_MUSAM</name>
<feature type="domain" description="CBS" evidence="4">
    <location>
        <begin position="124"/>
        <end position="192"/>
    </location>
</feature>
<dbReference type="InterPro" id="IPR046342">
    <property type="entry name" value="CBS_dom_sf"/>
</dbReference>
<dbReference type="EMBL" id="HG996467">
    <property type="protein sequence ID" value="CAG1861697.1"/>
    <property type="molecule type" value="Genomic_DNA"/>
</dbReference>
<dbReference type="SMART" id="SM00116">
    <property type="entry name" value="CBS"/>
    <property type="match status" value="3"/>
</dbReference>